<accession>A0ABV4HDD0</accession>
<proteinExistence type="predicted"/>
<name>A0ABV4HDD0_9SPHI</name>
<dbReference type="RefSeq" id="WP_370484256.1">
    <property type="nucleotide sequence ID" value="NZ_JBEOQA010000002.1"/>
</dbReference>
<evidence type="ECO:0000313" key="1">
    <source>
        <dbReference type="EMBL" id="MEZ0451308.1"/>
    </source>
</evidence>
<organism evidence="1 2">
    <name type="scientific">Sphingobacterium thalpophilum</name>
    <dbReference type="NCBI Taxonomy" id="259"/>
    <lineage>
        <taxon>Bacteria</taxon>
        <taxon>Pseudomonadati</taxon>
        <taxon>Bacteroidota</taxon>
        <taxon>Sphingobacteriia</taxon>
        <taxon>Sphingobacteriales</taxon>
        <taxon>Sphingobacteriaceae</taxon>
        <taxon>Sphingobacterium</taxon>
    </lineage>
</organism>
<dbReference type="EMBL" id="JBEOQB010000002">
    <property type="protein sequence ID" value="MEZ0451308.1"/>
    <property type="molecule type" value="Genomic_DNA"/>
</dbReference>
<keyword evidence="2" id="KW-1185">Reference proteome</keyword>
<reference evidence="1 2" key="1">
    <citation type="submission" date="2024-06" db="EMBL/GenBank/DDBJ databases">
        <title>Soil Sphingobacterium thalpophilum.</title>
        <authorList>
            <person name="Yang J."/>
            <person name="Li J."/>
        </authorList>
    </citation>
    <scope>NUCLEOTIDE SEQUENCE [LARGE SCALE GENOMIC DNA]</scope>
    <source>
        <strain evidence="1 2">22g91tb</strain>
    </source>
</reference>
<dbReference type="PROSITE" id="PS51257">
    <property type="entry name" value="PROKAR_LIPOPROTEIN"/>
    <property type="match status" value="1"/>
</dbReference>
<dbReference type="Proteomes" id="UP001566204">
    <property type="component" value="Unassembled WGS sequence"/>
</dbReference>
<evidence type="ECO:0000313" key="2">
    <source>
        <dbReference type="Proteomes" id="UP001566204"/>
    </source>
</evidence>
<evidence type="ECO:0008006" key="3">
    <source>
        <dbReference type="Google" id="ProtNLM"/>
    </source>
</evidence>
<comment type="caution">
    <text evidence="1">The sequence shown here is derived from an EMBL/GenBank/DDBJ whole genome shotgun (WGS) entry which is preliminary data.</text>
</comment>
<protein>
    <recommendedName>
        <fullName evidence="3">Lipoprotein</fullName>
    </recommendedName>
</protein>
<gene>
    <name evidence="1" type="ORF">ABTW24_06855</name>
</gene>
<sequence>MKNRLLMFNTIFVLMFGTLSSCEANKHVLINGEHSIILDANSECKLEIESYFIREAFLIFELSPKGCNLEINNVNEWIDNLTKANGLDSGAIHLSSKIVVSNGKVLISEGQILRFDLVKSSSTWDRGKLNFIFPKNNNMLVNGNPFFSKTKALSLEIGKRRFIF</sequence>